<evidence type="ECO:0000313" key="9">
    <source>
        <dbReference type="EMBL" id="MDK4306194.1"/>
    </source>
</evidence>
<dbReference type="Proteomes" id="UP001224412">
    <property type="component" value="Unassembled WGS sequence"/>
</dbReference>
<evidence type="ECO:0000256" key="1">
    <source>
        <dbReference type="ARBA" id="ARBA00004651"/>
    </source>
</evidence>
<sequence>MSDRKNTSSTAQGGNAGRKPDKADFHDDAFDVPTYEGPQTSTTQPSEKPQRAKADAEKTSPSTEARTTIFERAGRAAPQVIEPNSSENRATGASVDSEPTTQFAQPEAATNTGATDAGAPNAGAADAGVSDAVDEHRPEYRDEDFAATEVIDPAGKQTTVPVAASATPQQAGYSVPTQQGVPQGQQGLANDEQIPVDGPYAQGTGGLAETPGNAASAEPVTTVDTRRGTIDLGLFLLRIALSAWLIIQATGTFFTLGSHEGIAGLESDFAAYNQAHLVAIAVPSVQLAAGIFLLLGLLAPVAAMLAWIVTGFLVVHELAQAQTGLNVFNWEETLWVPVMAAVLALVVQFTGPGLYALDGARGWARRPLASSWLFMILGIAAVVVAWWLLAGTNPLSA</sequence>
<proteinExistence type="inferred from homology"/>
<feature type="compositionally biased region" description="Basic and acidic residues" evidence="7">
    <location>
        <begin position="18"/>
        <end position="29"/>
    </location>
</feature>
<evidence type="ECO:0000256" key="5">
    <source>
        <dbReference type="ARBA" id="ARBA00022989"/>
    </source>
</evidence>
<feature type="region of interest" description="Disordered" evidence="7">
    <location>
        <begin position="159"/>
        <end position="215"/>
    </location>
</feature>
<keyword evidence="4 8" id="KW-0812">Transmembrane</keyword>
<gene>
    <name evidence="9" type="ORF">QPX42_01295</name>
</gene>
<feature type="region of interest" description="Disordered" evidence="7">
    <location>
        <begin position="1"/>
        <end position="133"/>
    </location>
</feature>
<evidence type="ECO:0000256" key="2">
    <source>
        <dbReference type="ARBA" id="ARBA00006679"/>
    </source>
</evidence>
<keyword evidence="5 8" id="KW-1133">Transmembrane helix</keyword>
<feature type="compositionally biased region" description="Low complexity" evidence="7">
    <location>
        <begin position="175"/>
        <end position="187"/>
    </location>
</feature>
<keyword evidence="6 8" id="KW-0472">Membrane</keyword>
<dbReference type="Pfam" id="PF07681">
    <property type="entry name" value="DoxX"/>
    <property type="match status" value="1"/>
</dbReference>
<dbReference type="PANTHER" id="PTHR33452">
    <property type="entry name" value="OXIDOREDUCTASE CATD-RELATED"/>
    <property type="match status" value="1"/>
</dbReference>
<dbReference type="RefSeq" id="WP_284588796.1">
    <property type="nucleotide sequence ID" value="NZ_CP100362.1"/>
</dbReference>
<dbReference type="InterPro" id="IPR032808">
    <property type="entry name" value="DoxX"/>
</dbReference>
<comment type="caution">
    <text evidence="9">The sequence shown here is derived from an EMBL/GenBank/DDBJ whole genome shotgun (WGS) entry which is preliminary data.</text>
</comment>
<feature type="compositionally biased region" description="Polar residues" evidence="7">
    <location>
        <begin position="82"/>
        <end position="91"/>
    </location>
</feature>
<dbReference type="PANTHER" id="PTHR33452:SF1">
    <property type="entry name" value="INNER MEMBRANE PROTEIN YPHA-RELATED"/>
    <property type="match status" value="1"/>
</dbReference>
<comment type="similarity">
    <text evidence="2">Belongs to the DoxX family.</text>
</comment>
<dbReference type="AlphaFoldDB" id="A0AAP4F4W0"/>
<dbReference type="GO" id="GO:0005886">
    <property type="term" value="C:plasma membrane"/>
    <property type="evidence" value="ECO:0007669"/>
    <property type="project" value="UniProtKB-SubCell"/>
</dbReference>
<accession>A0AAP4F4W0</accession>
<dbReference type="EMBL" id="JASNVH010000002">
    <property type="protein sequence ID" value="MDK4306194.1"/>
    <property type="molecule type" value="Genomic_DNA"/>
</dbReference>
<evidence type="ECO:0000256" key="8">
    <source>
        <dbReference type="SAM" id="Phobius"/>
    </source>
</evidence>
<reference evidence="9" key="1">
    <citation type="submission" date="2023-05" db="EMBL/GenBank/DDBJ databases">
        <title>Metabolic capabilities are highly conserved among human nasal-associated Corynebacterium species in pangenomic analyses.</title>
        <authorList>
            <person name="Tran T.H."/>
            <person name="Roberts A.Q."/>
            <person name="Escapa I.F."/>
            <person name="Gao W."/>
            <person name="Conlan S."/>
            <person name="Kong H."/>
            <person name="Segre J.A."/>
            <person name="Kelly M.S."/>
            <person name="Lemon K.P."/>
        </authorList>
    </citation>
    <scope>NUCLEOTIDE SEQUENCE</scope>
    <source>
        <strain evidence="9">KPL2773</strain>
    </source>
</reference>
<feature type="compositionally biased region" description="Basic and acidic residues" evidence="7">
    <location>
        <begin position="48"/>
        <end position="58"/>
    </location>
</feature>
<evidence type="ECO:0000256" key="3">
    <source>
        <dbReference type="ARBA" id="ARBA00022475"/>
    </source>
</evidence>
<feature type="compositionally biased region" description="Polar residues" evidence="7">
    <location>
        <begin position="159"/>
        <end position="172"/>
    </location>
</feature>
<dbReference type="InterPro" id="IPR051907">
    <property type="entry name" value="DoxX-like_oxidoreductase"/>
</dbReference>
<evidence type="ECO:0000256" key="6">
    <source>
        <dbReference type="ARBA" id="ARBA00023136"/>
    </source>
</evidence>
<protein>
    <submittedName>
        <fullName evidence="9">DoxX family protein</fullName>
    </submittedName>
</protein>
<evidence type="ECO:0000256" key="7">
    <source>
        <dbReference type="SAM" id="MobiDB-lite"/>
    </source>
</evidence>
<evidence type="ECO:0000256" key="4">
    <source>
        <dbReference type="ARBA" id="ARBA00022692"/>
    </source>
</evidence>
<feature type="transmembrane region" description="Helical" evidence="8">
    <location>
        <begin position="334"/>
        <end position="357"/>
    </location>
</feature>
<feature type="transmembrane region" description="Helical" evidence="8">
    <location>
        <begin position="292"/>
        <end position="314"/>
    </location>
</feature>
<evidence type="ECO:0000313" key="10">
    <source>
        <dbReference type="Proteomes" id="UP001224412"/>
    </source>
</evidence>
<keyword evidence="3" id="KW-1003">Cell membrane</keyword>
<comment type="subcellular location">
    <subcellularLocation>
        <location evidence="1">Cell membrane</location>
        <topology evidence="1">Multi-pass membrane protein</topology>
    </subcellularLocation>
</comment>
<feature type="transmembrane region" description="Helical" evidence="8">
    <location>
        <begin position="369"/>
        <end position="389"/>
    </location>
</feature>
<feature type="compositionally biased region" description="Low complexity" evidence="7">
    <location>
        <begin position="108"/>
        <end position="131"/>
    </location>
</feature>
<feature type="compositionally biased region" description="Polar residues" evidence="7">
    <location>
        <begin position="37"/>
        <end position="47"/>
    </location>
</feature>
<feature type="transmembrane region" description="Helical" evidence="8">
    <location>
        <begin position="235"/>
        <end position="257"/>
    </location>
</feature>
<organism evidence="9 10">
    <name type="scientific">Corynebacterium pseudodiphtheriticum</name>
    <dbReference type="NCBI Taxonomy" id="37637"/>
    <lineage>
        <taxon>Bacteria</taxon>
        <taxon>Bacillati</taxon>
        <taxon>Actinomycetota</taxon>
        <taxon>Actinomycetes</taxon>
        <taxon>Mycobacteriales</taxon>
        <taxon>Corynebacteriaceae</taxon>
        <taxon>Corynebacterium</taxon>
    </lineage>
</organism>
<name>A0AAP4F4W0_9CORY</name>